<sequence length="59" mass="6031">MYDRPRASRSSGPPTVVDPVCPMRLLGDAVAEPVVPWSPGSSMGSPTDACSISMGLAVA</sequence>
<evidence type="ECO:0000313" key="2">
    <source>
        <dbReference type="Proteomes" id="UP000075420"/>
    </source>
</evidence>
<accession>A0A150PR24</accession>
<reference evidence="1 2" key="1">
    <citation type="submission" date="2014-02" db="EMBL/GenBank/DDBJ databases">
        <title>The small core and large imbalanced accessory genome model reveals a collaborative survival strategy of Sorangium cellulosum strains in nature.</title>
        <authorList>
            <person name="Han K."/>
            <person name="Peng R."/>
            <person name="Blom J."/>
            <person name="Li Y.-Z."/>
        </authorList>
    </citation>
    <scope>NUCLEOTIDE SEQUENCE [LARGE SCALE GENOMIC DNA]</scope>
    <source>
        <strain evidence="1 2">So0157-25</strain>
    </source>
</reference>
<dbReference type="Proteomes" id="UP000075420">
    <property type="component" value="Unassembled WGS sequence"/>
</dbReference>
<protein>
    <submittedName>
        <fullName evidence="1">Uncharacterized protein</fullName>
    </submittedName>
</protein>
<proteinExistence type="predicted"/>
<dbReference type="EMBL" id="JELY01000774">
    <property type="protein sequence ID" value="KYF58175.1"/>
    <property type="molecule type" value="Genomic_DNA"/>
</dbReference>
<organism evidence="1 2">
    <name type="scientific">Sorangium cellulosum</name>
    <name type="common">Polyangium cellulosum</name>
    <dbReference type="NCBI Taxonomy" id="56"/>
    <lineage>
        <taxon>Bacteria</taxon>
        <taxon>Pseudomonadati</taxon>
        <taxon>Myxococcota</taxon>
        <taxon>Polyangia</taxon>
        <taxon>Polyangiales</taxon>
        <taxon>Polyangiaceae</taxon>
        <taxon>Sorangium</taxon>
    </lineage>
</organism>
<dbReference type="AlphaFoldDB" id="A0A150PR24"/>
<name>A0A150PR24_SORCE</name>
<comment type="caution">
    <text evidence="1">The sequence shown here is derived from an EMBL/GenBank/DDBJ whole genome shotgun (WGS) entry which is preliminary data.</text>
</comment>
<gene>
    <name evidence="1" type="ORF">BE08_10725</name>
</gene>
<evidence type="ECO:0000313" key="1">
    <source>
        <dbReference type="EMBL" id="KYF58175.1"/>
    </source>
</evidence>